<dbReference type="Pfam" id="PF00163">
    <property type="entry name" value="Ribosomal_S4"/>
    <property type="match status" value="1"/>
</dbReference>
<evidence type="ECO:0000256" key="8">
    <source>
        <dbReference type="ARBA" id="ARBA00035254"/>
    </source>
</evidence>
<dbReference type="PANTHER" id="PTHR11831:SF4">
    <property type="entry name" value="SMALL RIBOSOMAL SUBUNIT PROTEIN US4M"/>
    <property type="match status" value="1"/>
</dbReference>
<evidence type="ECO:0000313" key="13">
    <source>
        <dbReference type="Proteomes" id="UP000604475"/>
    </source>
</evidence>
<dbReference type="AlphaFoldDB" id="A0A937RIS3"/>
<dbReference type="GO" id="GO:0006412">
    <property type="term" value="P:translation"/>
    <property type="evidence" value="ECO:0007669"/>
    <property type="project" value="UniProtKB-UniRule"/>
</dbReference>
<dbReference type="InterPro" id="IPR005709">
    <property type="entry name" value="Ribosomal_uS4_bac-type"/>
</dbReference>
<evidence type="ECO:0000256" key="1">
    <source>
        <dbReference type="ARBA" id="ARBA00003866"/>
    </source>
</evidence>
<accession>A0A937RIS3</accession>
<dbReference type="NCBIfam" id="NF003717">
    <property type="entry name" value="PRK05327.1"/>
    <property type="match status" value="1"/>
</dbReference>
<evidence type="ECO:0000259" key="11">
    <source>
        <dbReference type="SMART" id="SM01390"/>
    </source>
</evidence>
<dbReference type="EMBL" id="JAEACQ010000147">
    <property type="protein sequence ID" value="MBL7626741.1"/>
    <property type="molecule type" value="Genomic_DNA"/>
</dbReference>
<feature type="domain" description="RNA-binding S4" evidence="10">
    <location>
        <begin position="98"/>
        <end position="159"/>
    </location>
</feature>
<keyword evidence="4 9" id="KW-0694">RNA-binding</keyword>
<dbReference type="Proteomes" id="UP000604475">
    <property type="component" value="Unassembled WGS sequence"/>
</dbReference>
<dbReference type="HAMAP" id="MF_01306_B">
    <property type="entry name" value="Ribosomal_uS4_B"/>
    <property type="match status" value="1"/>
</dbReference>
<comment type="function">
    <text evidence="9">With S5 and S12 plays an important role in translational accuracy.</text>
</comment>
<dbReference type="InterPro" id="IPR002942">
    <property type="entry name" value="S4_RNA-bd"/>
</dbReference>
<dbReference type="CDD" id="cd00165">
    <property type="entry name" value="S4"/>
    <property type="match status" value="1"/>
</dbReference>
<dbReference type="FunFam" id="3.10.290.10:FF:000001">
    <property type="entry name" value="30S ribosomal protein S4"/>
    <property type="match status" value="1"/>
</dbReference>
<dbReference type="GO" id="GO:0003735">
    <property type="term" value="F:structural constituent of ribosome"/>
    <property type="evidence" value="ECO:0007669"/>
    <property type="project" value="InterPro"/>
</dbReference>
<dbReference type="PANTHER" id="PTHR11831">
    <property type="entry name" value="30S 40S RIBOSOMAL PROTEIN"/>
    <property type="match status" value="1"/>
</dbReference>
<keyword evidence="3 9" id="KW-0699">rRNA-binding</keyword>
<comment type="subunit">
    <text evidence="7 9">Part of the 30S ribosomal subunit. Contacts protein S5. The interaction surface between S4 and S5 is involved in control of translational fidelity.</text>
</comment>
<feature type="domain" description="Small ribosomal subunit protein uS4 N-terminal" evidence="11">
    <location>
        <begin position="3"/>
        <end position="97"/>
    </location>
</feature>
<dbReference type="SUPFAM" id="SSF55174">
    <property type="entry name" value="Alpha-L RNA-binding motif"/>
    <property type="match status" value="1"/>
</dbReference>
<proteinExistence type="inferred from homology"/>
<evidence type="ECO:0000256" key="5">
    <source>
        <dbReference type="ARBA" id="ARBA00022980"/>
    </source>
</evidence>
<evidence type="ECO:0000256" key="6">
    <source>
        <dbReference type="ARBA" id="ARBA00023274"/>
    </source>
</evidence>
<dbReference type="InterPro" id="IPR036986">
    <property type="entry name" value="S4_RNA-bd_sf"/>
</dbReference>
<dbReference type="InterPro" id="IPR001912">
    <property type="entry name" value="Ribosomal_uS4_N"/>
</dbReference>
<dbReference type="Pfam" id="PF01479">
    <property type="entry name" value="S4"/>
    <property type="match status" value="1"/>
</dbReference>
<comment type="similarity">
    <text evidence="2 9">Belongs to the universal ribosomal protein uS4 family.</text>
</comment>
<dbReference type="GO" id="GO:0042274">
    <property type="term" value="P:ribosomal small subunit biogenesis"/>
    <property type="evidence" value="ECO:0007669"/>
    <property type="project" value="TreeGrafter"/>
</dbReference>
<dbReference type="Gene3D" id="1.10.1050.10">
    <property type="entry name" value="Ribosomal Protein S4 Delta 41, Chain A, domain 1"/>
    <property type="match status" value="1"/>
</dbReference>
<dbReference type="PROSITE" id="PS50889">
    <property type="entry name" value="S4"/>
    <property type="match status" value="1"/>
</dbReference>
<dbReference type="RefSeq" id="WP_203004544.1">
    <property type="nucleotide sequence ID" value="NZ_JADWYU010000227.1"/>
</dbReference>
<keyword evidence="5 9" id="KW-0689">Ribosomal protein</keyword>
<sequence length="208" mass="23753">MARYTGPDCKRCRREKTKLFLKGSKCESPKCPIEIRPYPPGEHGRGRTKDSEYLLQKREKQKCARIYGVLEKQFRGYYDEANRRTGKTGDELLKILESRLDNVIYRAGFAPSRDAARQAVRHGHVQVNGGKVDIPSYRVSENDIVEIAPKSRELTPFIVARETAGQRTVPAWLEVIASQMRILVHALPARSVIDTQVQEQLIVELYSK</sequence>
<organism evidence="12 13">
    <name type="scientific">Frankia nepalensis</name>
    <dbReference type="NCBI Taxonomy" id="1836974"/>
    <lineage>
        <taxon>Bacteria</taxon>
        <taxon>Bacillati</taxon>
        <taxon>Actinomycetota</taxon>
        <taxon>Actinomycetes</taxon>
        <taxon>Frankiales</taxon>
        <taxon>Frankiaceae</taxon>
        <taxon>Frankia</taxon>
    </lineage>
</organism>
<dbReference type="SMART" id="SM01390">
    <property type="entry name" value="Ribosomal_S4"/>
    <property type="match status" value="1"/>
</dbReference>
<evidence type="ECO:0000256" key="9">
    <source>
        <dbReference type="HAMAP-Rule" id="MF_01306"/>
    </source>
</evidence>
<reference evidence="12" key="1">
    <citation type="submission" date="2020-12" db="EMBL/GenBank/DDBJ databases">
        <title>Genomic characterization of non-nitrogen-fixing Frankia strains.</title>
        <authorList>
            <person name="Carlos-Shanley C."/>
            <person name="Guerra T."/>
            <person name="Hahn D."/>
        </authorList>
    </citation>
    <scope>NUCLEOTIDE SEQUENCE</scope>
    <source>
        <strain evidence="12">CN6</strain>
    </source>
</reference>
<dbReference type="NCBIfam" id="TIGR01017">
    <property type="entry name" value="rpsD_bact"/>
    <property type="match status" value="1"/>
</dbReference>
<evidence type="ECO:0000313" key="12">
    <source>
        <dbReference type="EMBL" id="MBL7626741.1"/>
    </source>
</evidence>
<gene>
    <name evidence="9 12" type="primary">rpsD</name>
    <name evidence="12" type="ORF">I7412_06075</name>
</gene>
<dbReference type="SMART" id="SM00363">
    <property type="entry name" value="S4"/>
    <property type="match status" value="1"/>
</dbReference>
<keyword evidence="6 9" id="KW-0687">Ribonucleoprotein</keyword>
<dbReference type="FunFam" id="1.10.1050.10:FF:000001">
    <property type="entry name" value="30S ribosomal protein S4"/>
    <property type="match status" value="1"/>
</dbReference>
<dbReference type="Gene3D" id="3.10.290.10">
    <property type="entry name" value="RNA-binding S4 domain"/>
    <property type="match status" value="1"/>
</dbReference>
<evidence type="ECO:0000256" key="2">
    <source>
        <dbReference type="ARBA" id="ARBA00007465"/>
    </source>
</evidence>
<comment type="function">
    <text evidence="1 9">One of the primary rRNA binding proteins, it binds directly to 16S rRNA where it nucleates assembly of the body of the 30S subunit.</text>
</comment>
<evidence type="ECO:0000256" key="4">
    <source>
        <dbReference type="ARBA" id="ARBA00022884"/>
    </source>
</evidence>
<dbReference type="GO" id="GO:0015935">
    <property type="term" value="C:small ribosomal subunit"/>
    <property type="evidence" value="ECO:0007669"/>
    <property type="project" value="InterPro"/>
</dbReference>
<comment type="caution">
    <text evidence="12">The sequence shown here is derived from an EMBL/GenBank/DDBJ whole genome shotgun (WGS) entry which is preliminary data.</text>
</comment>
<evidence type="ECO:0000256" key="3">
    <source>
        <dbReference type="ARBA" id="ARBA00022730"/>
    </source>
</evidence>
<evidence type="ECO:0000259" key="10">
    <source>
        <dbReference type="SMART" id="SM00363"/>
    </source>
</evidence>
<protein>
    <recommendedName>
        <fullName evidence="8 9">Small ribosomal subunit protein uS4</fullName>
    </recommendedName>
</protein>
<keyword evidence="13" id="KW-1185">Reference proteome</keyword>
<name>A0A937RIS3_9ACTN</name>
<evidence type="ECO:0000256" key="7">
    <source>
        <dbReference type="ARBA" id="ARBA00025813"/>
    </source>
</evidence>
<dbReference type="InterPro" id="IPR022801">
    <property type="entry name" value="Ribosomal_uS4"/>
</dbReference>
<dbReference type="GO" id="GO:0019843">
    <property type="term" value="F:rRNA binding"/>
    <property type="evidence" value="ECO:0007669"/>
    <property type="project" value="UniProtKB-UniRule"/>
</dbReference>